<comment type="caution">
    <text evidence="3">The sequence shown here is derived from an EMBL/GenBank/DDBJ whole genome shotgun (WGS) entry which is preliminary data.</text>
</comment>
<accession>L8WW96</accession>
<dbReference type="EMBL" id="AFRT01001133">
    <property type="protein sequence ID" value="ELU41102.1"/>
    <property type="molecule type" value="Genomic_DNA"/>
</dbReference>
<keyword evidence="4" id="KW-1185">Reference proteome</keyword>
<feature type="compositionally biased region" description="Pro residues" evidence="1">
    <location>
        <begin position="408"/>
        <end position="418"/>
    </location>
</feature>
<dbReference type="Gene3D" id="3.40.50.880">
    <property type="match status" value="1"/>
</dbReference>
<dbReference type="PANTHER" id="PTHR40469">
    <property type="entry name" value="SECRETED GLYCOSYL HYDROLASE"/>
    <property type="match status" value="1"/>
</dbReference>
<name>L8WW96_THACA</name>
<dbReference type="AlphaFoldDB" id="L8WW96"/>
<proteinExistence type="predicted"/>
<feature type="compositionally biased region" description="Low complexity" evidence="1">
    <location>
        <begin position="419"/>
        <end position="437"/>
    </location>
</feature>
<evidence type="ECO:0000259" key="2">
    <source>
        <dbReference type="Pfam" id="PF06283"/>
    </source>
</evidence>
<dbReference type="OrthoDB" id="3482285at2759"/>
<protein>
    <submittedName>
        <fullName evidence="3">ThuA domain-containing protein</fullName>
    </submittedName>
</protein>
<evidence type="ECO:0000256" key="1">
    <source>
        <dbReference type="SAM" id="MobiDB-lite"/>
    </source>
</evidence>
<dbReference type="Proteomes" id="UP000011668">
    <property type="component" value="Unassembled WGS sequence"/>
</dbReference>
<dbReference type="PANTHER" id="PTHR40469:SF2">
    <property type="entry name" value="GALACTOSE-BINDING DOMAIN-LIKE SUPERFAMILY PROTEIN"/>
    <property type="match status" value="1"/>
</dbReference>
<organism evidence="3 4">
    <name type="scientific">Thanatephorus cucumeris (strain AG1-IA)</name>
    <name type="common">Rice sheath blight fungus</name>
    <name type="synonym">Rhizoctonia solani</name>
    <dbReference type="NCBI Taxonomy" id="983506"/>
    <lineage>
        <taxon>Eukaryota</taxon>
        <taxon>Fungi</taxon>
        <taxon>Dikarya</taxon>
        <taxon>Basidiomycota</taxon>
        <taxon>Agaricomycotina</taxon>
        <taxon>Agaricomycetes</taxon>
        <taxon>Cantharellales</taxon>
        <taxon>Ceratobasidiaceae</taxon>
        <taxon>Rhizoctonia</taxon>
        <taxon>Rhizoctonia solani AG-1</taxon>
    </lineage>
</organism>
<dbReference type="HOGENOM" id="CLU_556888_0_0_1"/>
<evidence type="ECO:0000313" key="3">
    <source>
        <dbReference type="EMBL" id="ELU41102.1"/>
    </source>
</evidence>
<reference evidence="3 4" key="1">
    <citation type="journal article" date="2013" name="Nat. Commun.">
        <title>The evolution and pathogenic mechanisms of the rice sheath blight pathogen.</title>
        <authorList>
            <person name="Zheng A."/>
            <person name="Lin R."/>
            <person name="Xu L."/>
            <person name="Qin P."/>
            <person name="Tang C."/>
            <person name="Ai P."/>
            <person name="Zhang D."/>
            <person name="Liu Y."/>
            <person name="Sun Z."/>
            <person name="Feng H."/>
            <person name="Wang Y."/>
            <person name="Chen Y."/>
            <person name="Liang X."/>
            <person name="Fu R."/>
            <person name="Li Q."/>
            <person name="Zhang J."/>
            <person name="Yu X."/>
            <person name="Xie Z."/>
            <person name="Ding L."/>
            <person name="Guan P."/>
            <person name="Tang J."/>
            <person name="Liang Y."/>
            <person name="Wang S."/>
            <person name="Deng Q."/>
            <person name="Li S."/>
            <person name="Zhu J."/>
            <person name="Wang L."/>
            <person name="Liu H."/>
            <person name="Li P."/>
        </authorList>
    </citation>
    <scope>NUCLEOTIDE SEQUENCE [LARGE SCALE GENOMIC DNA]</scope>
    <source>
        <strain evidence="4">AG-1 IA</strain>
    </source>
</reference>
<feature type="region of interest" description="Disordered" evidence="1">
    <location>
        <begin position="401"/>
        <end position="437"/>
    </location>
</feature>
<evidence type="ECO:0000313" key="4">
    <source>
        <dbReference type="Proteomes" id="UP000011668"/>
    </source>
</evidence>
<feature type="domain" description="ThuA-like" evidence="2">
    <location>
        <begin position="136"/>
        <end position="359"/>
    </location>
</feature>
<dbReference type="InterPro" id="IPR029010">
    <property type="entry name" value="ThuA-like"/>
</dbReference>
<dbReference type="SUPFAM" id="SSF52317">
    <property type="entry name" value="Class I glutamine amidotransferase-like"/>
    <property type="match status" value="1"/>
</dbReference>
<dbReference type="Pfam" id="PF06283">
    <property type="entry name" value="ThuA"/>
    <property type="match status" value="1"/>
</dbReference>
<gene>
    <name evidence="3" type="ORF">AG1IA_04865</name>
</gene>
<dbReference type="InterPro" id="IPR029062">
    <property type="entry name" value="Class_I_gatase-like"/>
</dbReference>
<sequence>MDRDDSAQEGLGVNQIDADQGAFFGQGSSSISVFRLPPRPFICLLVSVRRSEHVLFLKTPAYSLCLITPLFIPIRYRFTKGIGITPTSYDCTLCRHDLAYILPAQSLACQGVVVHLYKRVGRTRWDIRLPGLHIRRFRHDSIPVAIQQLKAWGPYYNISFDATEDQKDFTVANLAKYDDLSVALTLRSVLDTSGQNAFVDYLSKGGNFAGVHAASVAFVSKTWPPWTDTLGSSFDHHPARQTATFVKEATGHPATNPTPDRWSFDEEVYSFSSDPRQLGAKLLFSVDPTSYKENNVVEEQGTPHPIAWYQEYAAGAVIKPGTPGPGVAGRSFFSSLGHNNSTWMDDTFMKHIMGGLSWTLASNTTRVSAGLYGASGIQPTVRIGASNANASSIAASPWSPVLGSDQVAPPPPPPPPKSTPTQSAQPEPTSGSVSTNSSSGAVMIAPVGIWGVVIGAICATLGARICGVEASSGGCRLLLSEGVLVDFATA</sequence>